<dbReference type="AlphaFoldDB" id="A0A3A6QC74"/>
<comment type="similarity">
    <text evidence="2">Belongs to the TsaE family.</text>
</comment>
<comment type="subcellular location">
    <subcellularLocation>
        <location evidence="1">Cytoplasm</location>
    </subcellularLocation>
</comment>
<protein>
    <recommendedName>
        <fullName evidence="3">tRNA threonylcarbamoyladenosine biosynthesis protein TsaE</fullName>
    </recommendedName>
    <alternativeName>
        <fullName evidence="10">t(6)A37 threonylcarbamoyladenosine biosynthesis protein TsaE</fullName>
    </alternativeName>
</protein>
<organism evidence="11 12">
    <name type="scientific">Vibrio sinensis</name>
    <dbReference type="NCBI Taxonomy" id="2302434"/>
    <lineage>
        <taxon>Bacteria</taxon>
        <taxon>Pseudomonadati</taxon>
        <taxon>Pseudomonadota</taxon>
        <taxon>Gammaproteobacteria</taxon>
        <taxon>Vibrionales</taxon>
        <taxon>Vibrionaceae</taxon>
        <taxon>Vibrio</taxon>
    </lineage>
</organism>
<sequence>MSMKEFALIDEQATIQLGTALANLCSQQTTIYLHGDLGAGKTTFSRGFVRALGHIGNVKSPTYTLVEPYQLDKWQVYHFDLYRLADPEELEFMGIRDYFTSDAICLVEWPEKGVGMLPAADMDIELRYHGEQRVAHLVANNNYGQQLLNQLELC</sequence>
<proteinExistence type="inferred from homology"/>
<evidence type="ECO:0000256" key="4">
    <source>
        <dbReference type="ARBA" id="ARBA00022490"/>
    </source>
</evidence>
<dbReference type="Pfam" id="PF02367">
    <property type="entry name" value="TsaE"/>
    <property type="match status" value="1"/>
</dbReference>
<dbReference type="Gene3D" id="3.40.50.300">
    <property type="entry name" value="P-loop containing nucleotide triphosphate hydrolases"/>
    <property type="match status" value="1"/>
</dbReference>
<evidence type="ECO:0000256" key="9">
    <source>
        <dbReference type="ARBA" id="ARBA00022842"/>
    </source>
</evidence>
<dbReference type="PANTHER" id="PTHR33540:SF2">
    <property type="entry name" value="TRNA THREONYLCARBAMOYLADENOSINE BIOSYNTHESIS PROTEIN TSAE"/>
    <property type="match status" value="1"/>
</dbReference>
<dbReference type="InterPro" id="IPR027417">
    <property type="entry name" value="P-loop_NTPase"/>
</dbReference>
<dbReference type="PANTHER" id="PTHR33540">
    <property type="entry name" value="TRNA THREONYLCARBAMOYLADENOSINE BIOSYNTHESIS PROTEIN TSAE"/>
    <property type="match status" value="1"/>
</dbReference>
<dbReference type="GO" id="GO:0005737">
    <property type="term" value="C:cytoplasm"/>
    <property type="evidence" value="ECO:0007669"/>
    <property type="project" value="UniProtKB-SubCell"/>
</dbReference>
<dbReference type="FunFam" id="3.40.50.300:FF:000406">
    <property type="entry name" value="tRNA (N6-adenosine(37)-N6)-threonylcarbamoyltransferase complex ATPase TsaE"/>
    <property type="match status" value="1"/>
</dbReference>
<accession>A0A3A6QC74</accession>
<dbReference type="SUPFAM" id="SSF52540">
    <property type="entry name" value="P-loop containing nucleoside triphosphate hydrolases"/>
    <property type="match status" value="1"/>
</dbReference>
<evidence type="ECO:0000256" key="7">
    <source>
        <dbReference type="ARBA" id="ARBA00022741"/>
    </source>
</evidence>
<name>A0A3A6QC74_9VIBR</name>
<dbReference type="RefSeq" id="WP_120035565.1">
    <property type="nucleotide sequence ID" value="NZ_QVMU01000042.1"/>
</dbReference>
<evidence type="ECO:0000256" key="2">
    <source>
        <dbReference type="ARBA" id="ARBA00007599"/>
    </source>
</evidence>
<evidence type="ECO:0000313" key="11">
    <source>
        <dbReference type="EMBL" id="RJX65026.1"/>
    </source>
</evidence>
<evidence type="ECO:0000256" key="10">
    <source>
        <dbReference type="ARBA" id="ARBA00032441"/>
    </source>
</evidence>
<dbReference type="OrthoDB" id="9800307at2"/>
<dbReference type="Proteomes" id="UP000273252">
    <property type="component" value="Unassembled WGS sequence"/>
</dbReference>
<gene>
    <name evidence="11" type="primary">tsaE</name>
    <name evidence="11" type="ORF">DZ860_22900</name>
</gene>
<keyword evidence="7" id="KW-0547">Nucleotide-binding</keyword>
<keyword evidence="11" id="KW-0808">Transferase</keyword>
<evidence type="ECO:0000256" key="5">
    <source>
        <dbReference type="ARBA" id="ARBA00022694"/>
    </source>
</evidence>
<keyword evidence="4" id="KW-0963">Cytoplasm</keyword>
<evidence type="ECO:0000256" key="3">
    <source>
        <dbReference type="ARBA" id="ARBA00019010"/>
    </source>
</evidence>
<evidence type="ECO:0000256" key="6">
    <source>
        <dbReference type="ARBA" id="ARBA00022723"/>
    </source>
</evidence>
<dbReference type="InterPro" id="IPR003442">
    <property type="entry name" value="T6A_TsaE"/>
</dbReference>
<evidence type="ECO:0000256" key="8">
    <source>
        <dbReference type="ARBA" id="ARBA00022840"/>
    </source>
</evidence>
<dbReference type="GO" id="GO:0005524">
    <property type="term" value="F:ATP binding"/>
    <property type="evidence" value="ECO:0007669"/>
    <property type="project" value="UniProtKB-KW"/>
</dbReference>
<dbReference type="GO" id="GO:0016740">
    <property type="term" value="F:transferase activity"/>
    <property type="evidence" value="ECO:0007669"/>
    <property type="project" value="UniProtKB-KW"/>
</dbReference>
<dbReference type="GO" id="GO:0046872">
    <property type="term" value="F:metal ion binding"/>
    <property type="evidence" value="ECO:0007669"/>
    <property type="project" value="UniProtKB-KW"/>
</dbReference>
<dbReference type="NCBIfam" id="TIGR00150">
    <property type="entry name" value="T6A_YjeE"/>
    <property type="match status" value="1"/>
</dbReference>
<dbReference type="GO" id="GO:0002949">
    <property type="term" value="P:tRNA threonylcarbamoyladenosine modification"/>
    <property type="evidence" value="ECO:0007669"/>
    <property type="project" value="InterPro"/>
</dbReference>
<keyword evidence="5" id="KW-0819">tRNA processing</keyword>
<evidence type="ECO:0000256" key="1">
    <source>
        <dbReference type="ARBA" id="ARBA00004496"/>
    </source>
</evidence>
<evidence type="ECO:0000313" key="12">
    <source>
        <dbReference type="Proteomes" id="UP000273252"/>
    </source>
</evidence>
<keyword evidence="8" id="KW-0067">ATP-binding</keyword>
<keyword evidence="6" id="KW-0479">Metal-binding</keyword>
<keyword evidence="12" id="KW-1185">Reference proteome</keyword>
<keyword evidence="9" id="KW-0460">Magnesium</keyword>
<dbReference type="EMBL" id="QVMU01000042">
    <property type="protein sequence ID" value="RJX65026.1"/>
    <property type="molecule type" value="Genomic_DNA"/>
</dbReference>
<reference evidence="11 12" key="1">
    <citation type="submission" date="2018-08" db="EMBL/GenBank/DDBJ databases">
        <title>Vibrio isolated from the Eastern China Marginal Seas.</title>
        <authorList>
            <person name="Li Y."/>
        </authorList>
    </citation>
    <scope>NUCLEOTIDE SEQUENCE [LARGE SCALE GENOMIC DNA]</scope>
    <source>
        <strain evidence="11 12">BEI233</strain>
    </source>
</reference>
<comment type="caution">
    <text evidence="11">The sequence shown here is derived from an EMBL/GenBank/DDBJ whole genome shotgun (WGS) entry which is preliminary data.</text>
</comment>